<comment type="subunit">
    <text evidence="3">Homodimer.</text>
</comment>
<dbReference type="InterPro" id="IPR016193">
    <property type="entry name" value="Cytidine_deaminase-like"/>
</dbReference>
<evidence type="ECO:0000256" key="3">
    <source>
        <dbReference type="ARBA" id="ARBA00011738"/>
    </source>
</evidence>
<evidence type="ECO:0000256" key="6">
    <source>
        <dbReference type="ARBA" id="ARBA00022801"/>
    </source>
</evidence>
<dbReference type="GO" id="GO:0005737">
    <property type="term" value="C:cytoplasm"/>
    <property type="evidence" value="ECO:0007669"/>
    <property type="project" value="UniProtKB-SubCell"/>
</dbReference>
<dbReference type="GO" id="GO:0046872">
    <property type="term" value="F:metal ion binding"/>
    <property type="evidence" value="ECO:0007669"/>
    <property type="project" value="UniProtKB-KW"/>
</dbReference>
<comment type="cofactor">
    <cofactor evidence="1">
        <name>Zn(2+)</name>
        <dbReference type="ChEBI" id="CHEBI:29105"/>
    </cofactor>
</comment>
<dbReference type="KEGG" id="mnm:MNVM_21670"/>
<comment type="subcellular location">
    <subcellularLocation>
        <location evidence="2">Cytoplasm</location>
    </subcellularLocation>
</comment>
<dbReference type="PROSITE" id="PS51747">
    <property type="entry name" value="CYT_DCMP_DEAMINASES_2"/>
    <property type="match status" value="1"/>
</dbReference>
<name>A0A7I7JMH0_9MYCO</name>
<evidence type="ECO:0000256" key="8">
    <source>
        <dbReference type="ARBA" id="ARBA00060693"/>
    </source>
</evidence>
<evidence type="ECO:0000256" key="4">
    <source>
        <dbReference type="ARBA" id="ARBA00022490"/>
    </source>
</evidence>
<dbReference type="PANTHER" id="PTHR11079:SF190">
    <property type="entry name" value="CYTOSINE DEAMINASE"/>
    <property type="match status" value="1"/>
</dbReference>
<keyword evidence="11" id="KW-1185">Reference proteome</keyword>
<dbReference type="Gene3D" id="3.40.140.10">
    <property type="entry name" value="Cytidine Deaminase, domain 2"/>
    <property type="match status" value="1"/>
</dbReference>
<dbReference type="PANTHER" id="PTHR11079">
    <property type="entry name" value="CYTOSINE DEAMINASE FAMILY MEMBER"/>
    <property type="match status" value="1"/>
</dbReference>
<evidence type="ECO:0000313" key="10">
    <source>
        <dbReference type="EMBL" id="BBX13086.1"/>
    </source>
</evidence>
<evidence type="ECO:0000256" key="1">
    <source>
        <dbReference type="ARBA" id="ARBA00001947"/>
    </source>
</evidence>
<dbReference type="GO" id="GO:0055086">
    <property type="term" value="P:nucleobase-containing small molecule metabolic process"/>
    <property type="evidence" value="ECO:0007669"/>
    <property type="project" value="UniProtKB-ARBA"/>
</dbReference>
<organism evidence="10 11">
    <name type="scientific">Mycobacterium novum</name>
    <dbReference type="NCBI Taxonomy" id="2492438"/>
    <lineage>
        <taxon>Bacteria</taxon>
        <taxon>Bacillati</taxon>
        <taxon>Actinomycetota</taxon>
        <taxon>Actinomycetes</taxon>
        <taxon>Mycobacteriales</taxon>
        <taxon>Mycobacteriaceae</taxon>
        <taxon>Mycobacterium</taxon>
    </lineage>
</organism>
<proteinExistence type="predicted"/>
<dbReference type="Pfam" id="PF00383">
    <property type="entry name" value="dCMP_cyt_deam_1"/>
    <property type="match status" value="1"/>
</dbReference>
<evidence type="ECO:0000256" key="7">
    <source>
        <dbReference type="ARBA" id="ARBA00022833"/>
    </source>
</evidence>
<keyword evidence="4" id="KW-0963">Cytoplasm</keyword>
<evidence type="ECO:0000259" key="9">
    <source>
        <dbReference type="PROSITE" id="PS51747"/>
    </source>
</evidence>
<protein>
    <submittedName>
        <fullName evidence="10">tRNA-specific adenosine deaminase</fullName>
    </submittedName>
</protein>
<evidence type="ECO:0000256" key="5">
    <source>
        <dbReference type="ARBA" id="ARBA00022723"/>
    </source>
</evidence>
<dbReference type="GO" id="GO:0008835">
    <property type="term" value="F:diaminohydroxyphosphoribosylaminopyrimidine deaminase activity"/>
    <property type="evidence" value="ECO:0007669"/>
    <property type="project" value="TreeGrafter"/>
</dbReference>
<dbReference type="InterPro" id="IPR002125">
    <property type="entry name" value="CMP_dCMP_dom"/>
</dbReference>
<dbReference type="CDD" id="cd01285">
    <property type="entry name" value="nucleoside_deaminase"/>
    <property type="match status" value="1"/>
</dbReference>
<sequence length="169" mass="18413">MSFDPRSASPDPNYHRYVSHHANHALMLSAAIKEARASFANSGIPIGAVLVNSAGTIVGRGHNLRVQTGDPIAHGEMSCLRNAGRRRDYQSLTMYTTLAPCIMCTGALLLYKIPRVVVGESRTFPGELDLLRANGVEVNVLDAVECIELMREFIGTHPDVWNEDIGIPS</sequence>
<feature type="domain" description="CMP/dCMP-type deaminase" evidence="9">
    <location>
        <begin position="22"/>
        <end position="137"/>
    </location>
</feature>
<gene>
    <name evidence="10" type="ORF">MNVM_21670</name>
</gene>
<keyword evidence="5" id="KW-0479">Metal-binding</keyword>
<dbReference type="EMBL" id="AP022562">
    <property type="protein sequence ID" value="BBX13086.1"/>
    <property type="molecule type" value="Genomic_DNA"/>
</dbReference>
<dbReference type="FunFam" id="3.40.140.10:FF:000016">
    <property type="entry name" value="Cytosine deaminase"/>
    <property type="match status" value="1"/>
</dbReference>
<keyword evidence="7" id="KW-0862">Zinc</keyword>
<dbReference type="GO" id="GO:0072527">
    <property type="term" value="P:pyrimidine-containing compound metabolic process"/>
    <property type="evidence" value="ECO:0007669"/>
    <property type="project" value="UniProtKB-ARBA"/>
</dbReference>
<evidence type="ECO:0000256" key="2">
    <source>
        <dbReference type="ARBA" id="ARBA00004496"/>
    </source>
</evidence>
<evidence type="ECO:0000313" key="11">
    <source>
        <dbReference type="Proteomes" id="UP000466997"/>
    </source>
</evidence>
<dbReference type="SUPFAM" id="SSF53927">
    <property type="entry name" value="Cytidine deaminase-like"/>
    <property type="match status" value="1"/>
</dbReference>
<dbReference type="AlphaFoldDB" id="A0A7I7JMH0"/>
<accession>A0A7I7JMH0</accession>
<keyword evidence="6" id="KW-0378">Hydrolase</keyword>
<dbReference type="Proteomes" id="UP000466997">
    <property type="component" value="Chromosome"/>
</dbReference>
<reference evidence="10 11" key="1">
    <citation type="journal article" date="2019" name="Emerg. Microbes Infect.">
        <title>Comprehensive subspecies identification of 175 nontuberculous mycobacteria species based on 7547 genomic profiles.</title>
        <authorList>
            <person name="Matsumoto Y."/>
            <person name="Kinjo T."/>
            <person name="Motooka D."/>
            <person name="Nabeya D."/>
            <person name="Jung N."/>
            <person name="Uechi K."/>
            <person name="Horii T."/>
            <person name="Iida T."/>
            <person name="Fujita J."/>
            <person name="Nakamura S."/>
        </authorList>
    </citation>
    <scope>NUCLEOTIDE SEQUENCE [LARGE SCALE GENOMIC DNA]</scope>
    <source>
        <strain evidence="10 11">JCM 6391</strain>
    </source>
</reference>
<comment type="pathway">
    <text evidence="8">Pyrimidine metabolism.</text>
</comment>